<dbReference type="SMART" id="SM00382">
    <property type="entry name" value="AAA"/>
    <property type="match status" value="1"/>
</dbReference>
<evidence type="ECO:0000256" key="2">
    <source>
        <dbReference type="ARBA" id="ARBA00022741"/>
    </source>
</evidence>
<dbReference type="InterPro" id="IPR017871">
    <property type="entry name" value="ABC_transporter-like_CS"/>
</dbReference>
<dbReference type="RefSeq" id="WP_312873032.1">
    <property type="nucleotide sequence ID" value="NZ_JACCCO010000001.1"/>
</dbReference>
<evidence type="ECO:0000313" key="7">
    <source>
        <dbReference type="EMBL" id="NYF38984.1"/>
    </source>
</evidence>
<evidence type="ECO:0000256" key="5">
    <source>
        <dbReference type="SAM" id="MobiDB-lite"/>
    </source>
</evidence>
<accession>A0A852UV60</accession>
<dbReference type="Proteomes" id="UP000576393">
    <property type="component" value="Unassembled WGS sequence"/>
</dbReference>
<feature type="region of interest" description="Disordered" evidence="5">
    <location>
        <begin position="255"/>
        <end position="314"/>
    </location>
</feature>
<dbReference type="Pfam" id="PF00005">
    <property type="entry name" value="ABC_tran"/>
    <property type="match status" value="1"/>
</dbReference>
<reference evidence="7 8" key="1">
    <citation type="submission" date="2020-07" db="EMBL/GenBank/DDBJ databases">
        <title>Sequencing the genomes of 1000 actinobacteria strains.</title>
        <authorList>
            <person name="Klenk H.-P."/>
        </authorList>
    </citation>
    <scope>NUCLEOTIDE SEQUENCE [LARGE SCALE GENOMIC DNA]</scope>
    <source>
        <strain evidence="7 8">DSM 45763</strain>
    </source>
</reference>
<dbReference type="PROSITE" id="PS00211">
    <property type="entry name" value="ABC_TRANSPORTER_1"/>
    <property type="match status" value="1"/>
</dbReference>
<keyword evidence="8" id="KW-1185">Reference proteome</keyword>
<gene>
    <name evidence="7" type="ORF">HDA43_001143</name>
</gene>
<dbReference type="SUPFAM" id="SSF52540">
    <property type="entry name" value="P-loop containing nucleoside triphosphate hydrolases"/>
    <property type="match status" value="1"/>
</dbReference>
<dbReference type="CDD" id="cd03214">
    <property type="entry name" value="ABC_Iron-Siderophores_B12_Hemin"/>
    <property type="match status" value="1"/>
</dbReference>
<protein>
    <submittedName>
        <fullName evidence="7">Iron complex transport system ATP-binding protein</fullName>
    </submittedName>
</protein>
<dbReference type="EMBL" id="JACCCO010000001">
    <property type="protein sequence ID" value="NYF38984.1"/>
    <property type="molecule type" value="Genomic_DNA"/>
</dbReference>
<feature type="compositionally biased region" description="Basic and acidic residues" evidence="5">
    <location>
        <begin position="255"/>
        <end position="299"/>
    </location>
</feature>
<evidence type="ECO:0000259" key="6">
    <source>
        <dbReference type="PROSITE" id="PS50893"/>
    </source>
</evidence>
<name>A0A852UV60_9ACTN</name>
<keyword evidence="1" id="KW-0813">Transport</keyword>
<dbReference type="FunFam" id="3.40.50.300:FF:000134">
    <property type="entry name" value="Iron-enterobactin ABC transporter ATP-binding protein"/>
    <property type="match status" value="1"/>
</dbReference>
<dbReference type="GO" id="GO:0005524">
    <property type="term" value="F:ATP binding"/>
    <property type="evidence" value="ECO:0007669"/>
    <property type="project" value="UniProtKB-KW"/>
</dbReference>
<feature type="domain" description="ABC transporter" evidence="6">
    <location>
        <begin position="16"/>
        <end position="251"/>
    </location>
</feature>
<dbReference type="Gene3D" id="3.40.50.300">
    <property type="entry name" value="P-loop containing nucleotide triphosphate hydrolases"/>
    <property type="match status" value="1"/>
</dbReference>
<comment type="caution">
    <text evidence="7">The sequence shown here is derived from an EMBL/GenBank/DDBJ whole genome shotgun (WGS) entry which is preliminary data.</text>
</comment>
<evidence type="ECO:0000313" key="8">
    <source>
        <dbReference type="Proteomes" id="UP000576393"/>
    </source>
</evidence>
<dbReference type="GO" id="GO:0016887">
    <property type="term" value="F:ATP hydrolysis activity"/>
    <property type="evidence" value="ECO:0007669"/>
    <property type="project" value="InterPro"/>
</dbReference>
<evidence type="ECO:0000256" key="4">
    <source>
        <dbReference type="ARBA" id="ARBA00022967"/>
    </source>
</evidence>
<dbReference type="PANTHER" id="PTHR42794">
    <property type="entry name" value="HEMIN IMPORT ATP-BINDING PROTEIN HMUV"/>
    <property type="match status" value="1"/>
</dbReference>
<evidence type="ECO:0000256" key="1">
    <source>
        <dbReference type="ARBA" id="ARBA00022448"/>
    </source>
</evidence>
<keyword evidence="4" id="KW-1278">Translocase</keyword>
<evidence type="ECO:0000256" key="3">
    <source>
        <dbReference type="ARBA" id="ARBA00022840"/>
    </source>
</evidence>
<dbReference type="InterPro" id="IPR003593">
    <property type="entry name" value="AAA+_ATPase"/>
</dbReference>
<proteinExistence type="predicted"/>
<sequence length="314" mass="33820">MDDGDGGDGRDTAGGVEVRDLEVVLETRTVLSGVGLRVRLGGWLAVIGANGAGKSTLLKAVAGMLPHSGEVLIDGTPVRALKPRERARLLAYAPQAPALPGDMTVFDYALLGRTPYIPYLGREGRRDREVTASVLERLDLSALARRPLGRLSGGERQRVVLARALVQQAPVLLLDEPTTALDLGHQQQVLELVDRLRLADGLTVVTTLHDLGVAGQYADMMTLVAGGRVAASGSPAEVLTGELIAEHFDAHVRVETDPWGRPQVHLERPGRPGRRGRPDREDRSDRLDREDRTDREGHPDTPSGPGARGEDPCR</sequence>
<dbReference type="InterPro" id="IPR027417">
    <property type="entry name" value="P-loop_NTPase"/>
</dbReference>
<keyword evidence="2" id="KW-0547">Nucleotide-binding</keyword>
<dbReference type="PANTHER" id="PTHR42794:SF1">
    <property type="entry name" value="HEMIN IMPORT ATP-BINDING PROTEIN HMUV"/>
    <property type="match status" value="1"/>
</dbReference>
<dbReference type="AlphaFoldDB" id="A0A852UV60"/>
<dbReference type="InterPro" id="IPR003439">
    <property type="entry name" value="ABC_transporter-like_ATP-bd"/>
</dbReference>
<keyword evidence="3 7" id="KW-0067">ATP-binding</keyword>
<dbReference type="PROSITE" id="PS50893">
    <property type="entry name" value="ABC_TRANSPORTER_2"/>
    <property type="match status" value="1"/>
</dbReference>
<organism evidence="7 8">
    <name type="scientific">Streptosporangium sandarakinum</name>
    <dbReference type="NCBI Taxonomy" id="1260955"/>
    <lineage>
        <taxon>Bacteria</taxon>
        <taxon>Bacillati</taxon>
        <taxon>Actinomycetota</taxon>
        <taxon>Actinomycetes</taxon>
        <taxon>Streptosporangiales</taxon>
        <taxon>Streptosporangiaceae</taxon>
        <taxon>Streptosporangium</taxon>
    </lineage>
</organism>